<reference evidence="10 11" key="1">
    <citation type="journal article" date="2013" name="Front. Plant Sci.">
        <title>The Reference Genome of the Halophytic Plant Eutrema salsugineum.</title>
        <authorList>
            <person name="Yang R."/>
            <person name="Jarvis D.E."/>
            <person name="Chen H."/>
            <person name="Beilstein M.A."/>
            <person name="Grimwood J."/>
            <person name="Jenkins J."/>
            <person name="Shu S."/>
            <person name="Prochnik S."/>
            <person name="Xin M."/>
            <person name="Ma C."/>
            <person name="Schmutz J."/>
            <person name="Wing R.A."/>
            <person name="Mitchell-Olds T."/>
            <person name="Schumaker K.S."/>
            <person name="Wang X."/>
        </authorList>
    </citation>
    <scope>NUCLEOTIDE SEQUENCE [LARGE SCALE GENOMIC DNA]</scope>
</reference>
<dbReference type="GO" id="GO:0030154">
    <property type="term" value="P:cell differentiation"/>
    <property type="evidence" value="ECO:0007669"/>
    <property type="project" value="UniProtKB-UniRule"/>
</dbReference>
<accession>V4L757</accession>
<comment type="function">
    <text evidence="9">Promotes plant cell differentiation, organogenesis and somatic embryogenesis as well as cell proliferation.</text>
</comment>
<evidence type="ECO:0000256" key="8">
    <source>
        <dbReference type="ARBA" id="ARBA00023030"/>
    </source>
</evidence>
<name>V4L757_EUTSA</name>
<evidence type="ECO:0000256" key="5">
    <source>
        <dbReference type="ARBA" id="ARBA00022641"/>
    </source>
</evidence>
<comment type="PTM">
    <text evidence="9">Sulfation is important for activity and for the binding to a putative membrane receptor.</text>
</comment>
<comment type="subcellular location">
    <subcellularLocation>
        <location evidence="1 9">Secreted</location>
    </subcellularLocation>
</comment>
<dbReference type="GO" id="GO:0008083">
    <property type="term" value="F:growth factor activity"/>
    <property type="evidence" value="ECO:0007669"/>
    <property type="project" value="UniProtKB-UniRule"/>
</dbReference>
<proteinExistence type="inferred from homology"/>
<evidence type="ECO:0000313" key="11">
    <source>
        <dbReference type="Proteomes" id="UP000030689"/>
    </source>
</evidence>
<dbReference type="OrthoDB" id="1858282at2759"/>
<evidence type="ECO:0000256" key="4">
    <source>
        <dbReference type="ARBA" id="ARBA00022525"/>
    </source>
</evidence>
<keyword evidence="7 9" id="KW-0221">Differentiation</keyword>
<comment type="PTM">
    <text evidence="9">PSK-alpha is produced by endopeptidase digestion. PSK-beta is produced from PSK-alpha by exopeptidase digestion.</text>
</comment>
<keyword evidence="5 9" id="KW-0765">Sulfation</keyword>
<evidence type="ECO:0000256" key="1">
    <source>
        <dbReference type="ARBA" id="ARBA00004613"/>
    </source>
</evidence>
<protein>
    <recommendedName>
        <fullName evidence="9">Phytosulfokine</fullName>
    </recommendedName>
    <component>
        <recommendedName>
            <fullName evidence="9">Phytosulfokine-alpha</fullName>
            <shortName evidence="9">PSK-alpha</shortName>
            <shortName evidence="9">Phytosulfokine-a</shortName>
        </recommendedName>
    </component>
    <component>
        <recommendedName>
            <fullName evidence="9">Phytosulfokine-beta</fullName>
            <shortName evidence="9">PSK-beta</shortName>
            <shortName evidence="9">Phytosulfokine-b</shortName>
        </recommendedName>
    </component>
</protein>
<dbReference type="Proteomes" id="UP000030689">
    <property type="component" value="Unassembled WGS sequence"/>
</dbReference>
<organism evidence="10 11">
    <name type="scientific">Eutrema salsugineum</name>
    <name type="common">Saltwater cress</name>
    <name type="synonym">Sisymbrium salsugineum</name>
    <dbReference type="NCBI Taxonomy" id="72664"/>
    <lineage>
        <taxon>Eukaryota</taxon>
        <taxon>Viridiplantae</taxon>
        <taxon>Streptophyta</taxon>
        <taxon>Embryophyta</taxon>
        <taxon>Tracheophyta</taxon>
        <taxon>Spermatophyta</taxon>
        <taxon>Magnoliopsida</taxon>
        <taxon>eudicotyledons</taxon>
        <taxon>Gunneridae</taxon>
        <taxon>Pentapetalae</taxon>
        <taxon>rosids</taxon>
        <taxon>malvids</taxon>
        <taxon>Brassicales</taxon>
        <taxon>Brassicaceae</taxon>
        <taxon>Eutremeae</taxon>
        <taxon>Eutrema</taxon>
    </lineage>
</organism>
<dbReference type="STRING" id="72664.V4L757"/>
<dbReference type="eggNOG" id="ENOG502S6XU">
    <property type="taxonomic scope" value="Eukaryota"/>
</dbReference>
<keyword evidence="3 9" id="KW-0217">Developmental protein</keyword>
<dbReference type="PANTHER" id="PTHR33285:SF23">
    <property type="entry name" value="PHYTOSULFOKINES 2"/>
    <property type="match status" value="1"/>
</dbReference>
<dbReference type="OMA" id="AADPCNM"/>
<keyword evidence="8 9" id="KW-0339">Growth factor</keyword>
<evidence type="ECO:0000256" key="6">
    <source>
        <dbReference type="ARBA" id="ARBA00022729"/>
    </source>
</evidence>
<gene>
    <name evidence="10" type="ORF">EUTSA_v10000381mg</name>
</gene>
<keyword evidence="4 9" id="KW-0964">Secreted</keyword>
<dbReference type="EMBL" id="KI517426">
    <property type="protein sequence ID" value="ESQ46205.1"/>
    <property type="molecule type" value="Genomic_DNA"/>
</dbReference>
<dbReference type="GO" id="GO:0008283">
    <property type="term" value="P:cell population proliferation"/>
    <property type="evidence" value="ECO:0007669"/>
    <property type="project" value="UniProtKB-UniRule"/>
</dbReference>
<comment type="similarity">
    <text evidence="2 9">Belongs to the phytosulfokine family.</text>
</comment>
<sequence>MPKPVKSSFLRISLSPERKYFTEMANFSALLTIALLLCSTLMCTARPDPALSASITIIDQADPCNMEKKIEGKMDEEENCSADDEDCLMRRSLVAHVDYIYTQKQKKH</sequence>
<dbReference type="GO" id="GO:0005576">
    <property type="term" value="C:extracellular region"/>
    <property type="evidence" value="ECO:0007669"/>
    <property type="project" value="UniProtKB-SubCell"/>
</dbReference>
<evidence type="ECO:0000256" key="7">
    <source>
        <dbReference type="ARBA" id="ARBA00022782"/>
    </source>
</evidence>
<dbReference type="Pfam" id="PF06404">
    <property type="entry name" value="PSK"/>
    <property type="match status" value="1"/>
</dbReference>
<evidence type="ECO:0000313" key="10">
    <source>
        <dbReference type="EMBL" id="ESQ46205.1"/>
    </source>
</evidence>
<dbReference type="PANTHER" id="PTHR33285">
    <property type="entry name" value="PHYTOSULFOKINES 3"/>
    <property type="match status" value="1"/>
</dbReference>
<evidence type="ECO:0000256" key="9">
    <source>
        <dbReference type="RuleBase" id="RU368031"/>
    </source>
</evidence>
<dbReference type="InterPro" id="IPR009438">
    <property type="entry name" value="Phytosulfokine"/>
</dbReference>
<keyword evidence="11" id="KW-1185">Reference proteome</keyword>
<keyword evidence="6 9" id="KW-0732">Signal</keyword>
<evidence type="ECO:0000256" key="2">
    <source>
        <dbReference type="ARBA" id="ARBA00010781"/>
    </source>
</evidence>
<dbReference type="Gramene" id="ESQ46205">
    <property type="protein sequence ID" value="ESQ46205"/>
    <property type="gene ID" value="EUTSA_v10000381mg"/>
</dbReference>
<evidence type="ECO:0000256" key="3">
    <source>
        <dbReference type="ARBA" id="ARBA00022473"/>
    </source>
</evidence>
<dbReference type="AlphaFoldDB" id="V4L757"/>
<dbReference type="KEGG" id="eus:EUTSA_v10000381mg"/>